<dbReference type="Gramene" id="PGSC0003DMT400050814">
    <property type="protein sequence ID" value="PGSC0003DMT400050814"/>
    <property type="gene ID" value="PGSC0003DMG401019736"/>
</dbReference>
<keyword evidence="2" id="KW-1185">Reference proteome</keyword>
<reference evidence="2" key="1">
    <citation type="journal article" date="2011" name="Nature">
        <title>Genome sequence and analysis of the tuber crop potato.</title>
        <authorList>
            <consortium name="The Potato Genome Sequencing Consortium"/>
        </authorList>
    </citation>
    <scope>NUCLEOTIDE SEQUENCE [LARGE SCALE GENOMIC DNA]</scope>
    <source>
        <strain evidence="2">cv. DM1-3 516 R44</strain>
    </source>
</reference>
<dbReference type="EnsemblPlants" id="PGSC0003DMT400050814">
    <property type="protein sequence ID" value="PGSC0003DMT400050814"/>
    <property type="gene ID" value="PGSC0003DMG401019736"/>
</dbReference>
<dbReference type="HOGENOM" id="CLU_3000212_0_0_1"/>
<accession>M1BQX6</accession>
<sequence>MPRSSTPLEFLLMRFYTLVFISTANTKTTFHQFFLKLNSHCFCRMRYSRPHLQQQCI</sequence>
<evidence type="ECO:0000313" key="2">
    <source>
        <dbReference type="Proteomes" id="UP000011115"/>
    </source>
</evidence>
<organism evidence="1 2">
    <name type="scientific">Solanum tuberosum</name>
    <name type="common">Potato</name>
    <dbReference type="NCBI Taxonomy" id="4113"/>
    <lineage>
        <taxon>Eukaryota</taxon>
        <taxon>Viridiplantae</taxon>
        <taxon>Streptophyta</taxon>
        <taxon>Embryophyta</taxon>
        <taxon>Tracheophyta</taxon>
        <taxon>Spermatophyta</taxon>
        <taxon>Magnoliopsida</taxon>
        <taxon>eudicotyledons</taxon>
        <taxon>Gunneridae</taxon>
        <taxon>Pentapetalae</taxon>
        <taxon>asterids</taxon>
        <taxon>lamiids</taxon>
        <taxon>Solanales</taxon>
        <taxon>Solanaceae</taxon>
        <taxon>Solanoideae</taxon>
        <taxon>Solaneae</taxon>
        <taxon>Solanum</taxon>
    </lineage>
</organism>
<evidence type="ECO:0000313" key="1">
    <source>
        <dbReference type="EnsemblPlants" id="PGSC0003DMT400050814"/>
    </source>
</evidence>
<dbReference type="ExpressionAtlas" id="M1BQX6">
    <property type="expression patterns" value="baseline and differential"/>
</dbReference>
<dbReference type="AlphaFoldDB" id="M1BQX6"/>
<reference evidence="1" key="2">
    <citation type="submission" date="2015-06" db="UniProtKB">
        <authorList>
            <consortium name="EnsemblPlants"/>
        </authorList>
    </citation>
    <scope>IDENTIFICATION</scope>
    <source>
        <strain evidence="1">DM1-3 516 R44</strain>
    </source>
</reference>
<dbReference type="Proteomes" id="UP000011115">
    <property type="component" value="Unassembled WGS sequence"/>
</dbReference>
<proteinExistence type="predicted"/>
<protein>
    <submittedName>
        <fullName evidence="1">4-nitrophenylphosphatase</fullName>
    </submittedName>
</protein>
<name>M1BQX6_SOLTU</name>